<accession>A0A7I8JCH2</accession>
<dbReference type="EMBL" id="CACRZD030000010">
    <property type="protein sequence ID" value="CAA6667425.1"/>
    <property type="molecule type" value="Genomic_DNA"/>
</dbReference>
<dbReference type="AlphaFoldDB" id="A0A7I8JCH2"/>
<keyword evidence="2" id="KW-1185">Reference proteome</keyword>
<dbReference type="Proteomes" id="UP001189122">
    <property type="component" value="Unassembled WGS sequence"/>
</dbReference>
<evidence type="ECO:0000313" key="1">
    <source>
        <dbReference type="EMBL" id="CAA2628171.1"/>
    </source>
</evidence>
<proteinExistence type="predicted"/>
<organism evidence="1">
    <name type="scientific">Spirodela intermedia</name>
    <name type="common">Intermediate duckweed</name>
    <dbReference type="NCBI Taxonomy" id="51605"/>
    <lineage>
        <taxon>Eukaryota</taxon>
        <taxon>Viridiplantae</taxon>
        <taxon>Streptophyta</taxon>
        <taxon>Embryophyta</taxon>
        <taxon>Tracheophyta</taxon>
        <taxon>Spermatophyta</taxon>
        <taxon>Magnoliopsida</taxon>
        <taxon>Liliopsida</taxon>
        <taxon>Araceae</taxon>
        <taxon>Lemnoideae</taxon>
        <taxon>Spirodela</taxon>
    </lineage>
</organism>
<gene>
    <name evidence="1" type="ORF">SI7747_10013818</name>
</gene>
<sequence length="57" mass="6812">MVVFPKGSRRKWMRGIVFGPRFGRWRRNPAFVCFLWNHFFPSQIISSSHSQINCLLD</sequence>
<name>A0A7I8JCH2_SPIIN</name>
<evidence type="ECO:0000313" key="2">
    <source>
        <dbReference type="Proteomes" id="UP001189122"/>
    </source>
</evidence>
<protein>
    <submittedName>
        <fullName evidence="1">Uncharacterized protein</fullName>
    </submittedName>
</protein>
<reference evidence="1 2" key="1">
    <citation type="submission" date="2019-12" db="EMBL/GenBank/DDBJ databases">
        <authorList>
            <person name="Scholz U."/>
            <person name="Mascher M."/>
            <person name="Fiebig A."/>
        </authorList>
    </citation>
    <scope>NUCLEOTIDE SEQUENCE</scope>
</reference>
<dbReference type="EMBL" id="LR743597">
    <property type="protein sequence ID" value="CAA2628171.1"/>
    <property type="molecule type" value="Genomic_DNA"/>
</dbReference>